<evidence type="ECO:0000256" key="3">
    <source>
        <dbReference type="RuleBase" id="RU000363"/>
    </source>
</evidence>
<proteinExistence type="inferred from homology"/>
<dbReference type="PANTHER" id="PTHR42901:SF1">
    <property type="entry name" value="ALCOHOL DEHYDROGENASE"/>
    <property type="match status" value="1"/>
</dbReference>
<evidence type="ECO:0000256" key="1">
    <source>
        <dbReference type="ARBA" id="ARBA00006484"/>
    </source>
</evidence>
<dbReference type="Pfam" id="PF00106">
    <property type="entry name" value="adh_short"/>
    <property type="match status" value="1"/>
</dbReference>
<dbReference type="PROSITE" id="PS00061">
    <property type="entry name" value="ADH_SHORT"/>
    <property type="match status" value="1"/>
</dbReference>
<dbReference type="PRINTS" id="PR00080">
    <property type="entry name" value="SDRFAMILY"/>
</dbReference>
<dbReference type="InterPro" id="IPR036291">
    <property type="entry name" value="NAD(P)-bd_dom_sf"/>
</dbReference>
<dbReference type="InterPro" id="IPR002347">
    <property type="entry name" value="SDR_fam"/>
</dbReference>
<organism evidence="4 5">
    <name type="scientific">Streptomyces camelliae</name>
    <dbReference type="NCBI Taxonomy" id="3004093"/>
    <lineage>
        <taxon>Bacteria</taxon>
        <taxon>Bacillati</taxon>
        <taxon>Actinomycetota</taxon>
        <taxon>Actinomycetes</taxon>
        <taxon>Kitasatosporales</taxon>
        <taxon>Streptomycetaceae</taxon>
        <taxon>Streptomyces</taxon>
    </lineage>
</organism>
<dbReference type="EMBL" id="CP115300">
    <property type="protein sequence ID" value="WBO65112.1"/>
    <property type="molecule type" value="Genomic_DNA"/>
</dbReference>
<dbReference type="SUPFAM" id="SSF51735">
    <property type="entry name" value="NAD(P)-binding Rossmann-fold domains"/>
    <property type="match status" value="1"/>
</dbReference>
<dbReference type="PANTHER" id="PTHR42901">
    <property type="entry name" value="ALCOHOL DEHYDROGENASE"/>
    <property type="match status" value="1"/>
</dbReference>
<accession>A0ABY7P5X9</accession>
<dbReference type="InterPro" id="IPR020904">
    <property type="entry name" value="Sc_DH/Rdtase_CS"/>
</dbReference>
<gene>
    <name evidence="4" type="ORF">O1G22_20885</name>
</gene>
<dbReference type="RefSeq" id="WP_270082734.1">
    <property type="nucleotide sequence ID" value="NZ_CP115300.1"/>
</dbReference>
<evidence type="ECO:0000313" key="4">
    <source>
        <dbReference type="EMBL" id="WBO65112.1"/>
    </source>
</evidence>
<keyword evidence="2" id="KW-0560">Oxidoreductase</keyword>
<reference evidence="4 5" key="1">
    <citation type="submission" date="2022-12" db="EMBL/GenBank/DDBJ databases">
        <authorList>
            <person name="Mo P."/>
        </authorList>
    </citation>
    <scope>NUCLEOTIDE SEQUENCE [LARGE SCALE GENOMIC DNA]</scope>
    <source>
        <strain evidence="4 5">HUAS 2-6</strain>
    </source>
</reference>
<keyword evidence="5" id="KW-1185">Reference proteome</keyword>
<comment type="similarity">
    <text evidence="1 3">Belongs to the short-chain dehydrogenases/reductases (SDR) family.</text>
</comment>
<protein>
    <submittedName>
        <fullName evidence="4">SDR family NAD(P)-dependent oxidoreductase</fullName>
    </submittedName>
</protein>
<sequence>MAEAFWCLRHPHRSLIGSDGAFDGAGENSTMTHESRGAVVVTGASSGFGARTAQVLAEEGHPVVAVARRADRLESLASHDPQLKIWPLVADVRNADALAKAFEELPEEYRNVSALVNNAGLSKGLEPIQSGDRSLWREMVDTNILGLLNVTDLILPRLVARGAGHIVNVGSIAATYPYLGGNVYGATKAFVHQLTLNMCADLHGTGVRVSCVAPGMAKTEFALVRFDGDADRADRLYDGVVPLSADDVAQAVSWCLSRPPHVNVNMIEIMPTDQNLALGFPASGPSR</sequence>
<evidence type="ECO:0000313" key="5">
    <source>
        <dbReference type="Proteomes" id="UP001212326"/>
    </source>
</evidence>
<name>A0ABY7P5X9_9ACTN</name>
<evidence type="ECO:0000256" key="2">
    <source>
        <dbReference type="ARBA" id="ARBA00023002"/>
    </source>
</evidence>
<dbReference type="PRINTS" id="PR00081">
    <property type="entry name" value="GDHRDH"/>
</dbReference>
<dbReference type="Proteomes" id="UP001212326">
    <property type="component" value="Chromosome"/>
</dbReference>
<dbReference type="Gene3D" id="3.40.50.720">
    <property type="entry name" value="NAD(P)-binding Rossmann-like Domain"/>
    <property type="match status" value="1"/>
</dbReference>